<dbReference type="Pfam" id="PF00126">
    <property type="entry name" value="HTH_1"/>
    <property type="match status" value="1"/>
</dbReference>
<dbReference type="GO" id="GO:0003700">
    <property type="term" value="F:DNA-binding transcription factor activity"/>
    <property type="evidence" value="ECO:0007669"/>
    <property type="project" value="InterPro"/>
</dbReference>
<keyword evidence="2" id="KW-0805">Transcription regulation</keyword>
<evidence type="ECO:0000256" key="1">
    <source>
        <dbReference type="ARBA" id="ARBA00009437"/>
    </source>
</evidence>
<dbReference type="InterPro" id="IPR058163">
    <property type="entry name" value="LysR-type_TF_proteobact-type"/>
</dbReference>
<evidence type="ECO:0000313" key="7">
    <source>
        <dbReference type="Proteomes" id="UP000033664"/>
    </source>
</evidence>
<dbReference type="InterPro" id="IPR036388">
    <property type="entry name" value="WH-like_DNA-bd_sf"/>
</dbReference>
<dbReference type="RefSeq" id="WP_045980060.1">
    <property type="nucleotide sequence ID" value="NZ_JXXY01000015.1"/>
</dbReference>
<evidence type="ECO:0000256" key="3">
    <source>
        <dbReference type="ARBA" id="ARBA00023125"/>
    </source>
</evidence>
<evidence type="ECO:0000256" key="2">
    <source>
        <dbReference type="ARBA" id="ARBA00023015"/>
    </source>
</evidence>
<dbReference type="eggNOG" id="COG0583">
    <property type="taxonomic scope" value="Bacteria"/>
</dbReference>
<comment type="caution">
    <text evidence="6">The sequence shown here is derived from an EMBL/GenBank/DDBJ whole genome shotgun (WGS) entry which is preliminary data.</text>
</comment>
<dbReference type="PROSITE" id="PS50931">
    <property type="entry name" value="HTH_LYSR"/>
    <property type="match status" value="1"/>
</dbReference>
<dbReference type="EMBL" id="JXXZ01000006">
    <property type="protein sequence ID" value="KJZ00362.1"/>
    <property type="molecule type" value="Genomic_DNA"/>
</dbReference>
<dbReference type="InterPro" id="IPR000847">
    <property type="entry name" value="LysR_HTH_N"/>
</dbReference>
<organism evidence="6 7">
    <name type="scientific">Pseudoalteromonas ruthenica</name>
    <dbReference type="NCBI Taxonomy" id="151081"/>
    <lineage>
        <taxon>Bacteria</taxon>
        <taxon>Pseudomonadati</taxon>
        <taxon>Pseudomonadota</taxon>
        <taxon>Gammaproteobacteria</taxon>
        <taxon>Alteromonadales</taxon>
        <taxon>Pseudoalteromonadaceae</taxon>
        <taxon>Pseudoalteromonas</taxon>
    </lineage>
</organism>
<dbReference type="SUPFAM" id="SSF46785">
    <property type="entry name" value="Winged helix' DNA-binding domain"/>
    <property type="match status" value="1"/>
</dbReference>
<gene>
    <name evidence="6" type="ORF">TW72_06600</name>
</gene>
<evidence type="ECO:0000256" key="4">
    <source>
        <dbReference type="ARBA" id="ARBA00023163"/>
    </source>
</evidence>
<reference evidence="6 7" key="1">
    <citation type="journal article" date="2015" name="BMC Genomics">
        <title>Genome mining reveals unlocked bioactive potential of marine Gram-negative bacteria.</title>
        <authorList>
            <person name="Machado H."/>
            <person name="Sonnenschein E.C."/>
            <person name="Melchiorsen J."/>
            <person name="Gram L."/>
        </authorList>
    </citation>
    <scope>NUCLEOTIDE SEQUENCE [LARGE SCALE GENOMIC DNA]</scope>
    <source>
        <strain evidence="6 7">S3137</strain>
    </source>
</reference>
<dbReference type="FunFam" id="1.10.10.10:FF:000001">
    <property type="entry name" value="LysR family transcriptional regulator"/>
    <property type="match status" value="1"/>
</dbReference>
<dbReference type="OrthoDB" id="9786526at2"/>
<dbReference type="InterPro" id="IPR036390">
    <property type="entry name" value="WH_DNA-bd_sf"/>
</dbReference>
<dbReference type="GO" id="GO:0006351">
    <property type="term" value="P:DNA-templated transcription"/>
    <property type="evidence" value="ECO:0007669"/>
    <property type="project" value="TreeGrafter"/>
</dbReference>
<dbReference type="PATRIC" id="fig|151081.8.peg.2928"/>
<keyword evidence="4" id="KW-0804">Transcription</keyword>
<protein>
    <submittedName>
        <fullName evidence="6">LysR family transcriptional regulator</fullName>
    </submittedName>
</protein>
<comment type="similarity">
    <text evidence="1">Belongs to the LysR transcriptional regulatory family.</text>
</comment>
<proteinExistence type="inferred from homology"/>
<evidence type="ECO:0000259" key="5">
    <source>
        <dbReference type="PROSITE" id="PS50931"/>
    </source>
</evidence>
<name>A0A0F4PND5_9GAMM</name>
<feature type="domain" description="HTH lysR-type" evidence="5">
    <location>
        <begin position="1"/>
        <end position="62"/>
    </location>
</feature>
<dbReference type="GO" id="GO:0043565">
    <property type="term" value="F:sequence-specific DNA binding"/>
    <property type="evidence" value="ECO:0007669"/>
    <property type="project" value="TreeGrafter"/>
</dbReference>
<sequence>MPLTAKTQDIEIFLTVVDAGSFSNAAKLMDQPVAKISRAITRLEQALDVPLFNRTTRRISLTHEGQTYVDYARQGLNTLAKGEEAIGLLNQCPTGNLRVDAASPFVLHQLTPLVNEFCQAYPGINLDISSHDDVIDLLEHKADVAIRIGDLADSNLHARLLGRSQLHIVASPEYLQTQPINSLEQLSKARIIGFSDAPHLNNWPLRQAVHLPFAITASSGETVRQLCIAGQGVALLSNFMVAKDIQAGRLHCVLSDAISSPNRRESVQAVYYRNSAVSSRICAFLDFIAPRLQL</sequence>
<dbReference type="Gene3D" id="1.10.10.10">
    <property type="entry name" value="Winged helix-like DNA-binding domain superfamily/Winged helix DNA-binding domain"/>
    <property type="match status" value="1"/>
</dbReference>
<dbReference type="PANTHER" id="PTHR30537">
    <property type="entry name" value="HTH-TYPE TRANSCRIPTIONAL REGULATOR"/>
    <property type="match status" value="1"/>
</dbReference>
<dbReference type="Gene3D" id="3.40.190.10">
    <property type="entry name" value="Periplasmic binding protein-like II"/>
    <property type="match status" value="2"/>
</dbReference>
<dbReference type="SUPFAM" id="SSF53850">
    <property type="entry name" value="Periplasmic binding protein-like II"/>
    <property type="match status" value="1"/>
</dbReference>
<evidence type="ECO:0000313" key="6">
    <source>
        <dbReference type="EMBL" id="KJZ00362.1"/>
    </source>
</evidence>
<dbReference type="PANTHER" id="PTHR30537:SF20">
    <property type="entry name" value="TRANSCRIPTIONAL REGULATORY PROTEIN"/>
    <property type="match status" value="1"/>
</dbReference>
<dbReference type="Pfam" id="PF03466">
    <property type="entry name" value="LysR_substrate"/>
    <property type="match status" value="1"/>
</dbReference>
<dbReference type="AlphaFoldDB" id="A0A0F4PND5"/>
<dbReference type="GeneID" id="58228151"/>
<dbReference type="InterPro" id="IPR005119">
    <property type="entry name" value="LysR_subst-bd"/>
</dbReference>
<keyword evidence="3" id="KW-0238">DNA-binding</keyword>
<dbReference type="Proteomes" id="UP000033664">
    <property type="component" value="Unassembled WGS sequence"/>
</dbReference>
<keyword evidence="7" id="KW-1185">Reference proteome</keyword>
<accession>A0A0F4PND5</accession>